<evidence type="ECO:0000256" key="2">
    <source>
        <dbReference type="ARBA" id="ARBA00023125"/>
    </source>
</evidence>
<keyword evidence="1" id="KW-0805">Transcription regulation</keyword>
<organism evidence="7 8">
    <name type="scientific">Nonomuraea cypriaca</name>
    <dbReference type="NCBI Taxonomy" id="1187855"/>
    <lineage>
        <taxon>Bacteria</taxon>
        <taxon>Bacillati</taxon>
        <taxon>Actinomycetota</taxon>
        <taxon>Actinomycetes</taxon>
        <taxon>Streptosporangiales</taxon>
        <taxon>Streptosporangiaceae</taxon>
        <taxon>Nonomuraea</taxon>
    </lineage>
</organism>
<evidence type="ECO:0000256" key="5">
    <source>
        <dbReference type="SAM" id="MobiDB-lite"/>
    </source>
</evidence>
<evidence type="ECO:0000256" key="1">
    <source>
        <dbReference type="ARBA" id="ARBA00023015"/>
    </source>
</evidence>
<dbReference type="EMBL" id="JADOGI010000008">
    <property type="protein sequence ID" value="MBF8185022.1"/>
    <property type="molecule type" value="Genomic_DNA"/>
</dbReference>
<dbReference type="PROSITE" id="PS50977">
    <property type="entry name" value="HTH_TETR_2"/>
    <property type="match status" value="1"/>
</dbReference>
<dbReference type="SUPFAM" id="SSF48498">
    <property type="entry name" value="Tetracyclin repressor-like, C-terminal domain"/>
    <property type="match status" value="1"/>
</dbReference>
<comment type="caution">
    <text evidence="7">The sequence shown here is derived from an EMBL/GenBank/DDBJ whole genome shotgun (WGS) entry which is preliminary data.</text>
</comment>
<feature type="region of interest" description="Disordered" evidence="5">
    <location>
        <begin position="1"/>
        <end position="28"/>
    </location>
</feature>
<dbReference type="Pfam" id="PF02909">
    <property type="entry name" value="TetR_C_1"/>
    <property type="match status" value="1"/>
</dbReference>
<accession>A0A931A2H5</accession>
<keyword evidence="8" id="KW-1185">Reference proteome</keyword>
<protein>
    <submittedName>
        <fullName evidence="7">TetR/AcrR family transcriptional regulator C-terminal domain-containing protein</fullName>
    </submittedName>
</protein>
<dbReference type="GO" id="GO:0045892">
    <property type="term" value="P:negative regulation of DNA-templated transcription"/>
    <property type="evidence" value="ECO:0007669"/>
    <property type="project" value="InterPro"/>
</dbReference>
<dbReference type="Gene3D" id="1.10.10.60">
    <property type="entry name" value="Homeodomain-like"/>
    <property type="match status" value="1"/>
</dbReference>
<proteinExistence type="predicted"/>
<dbReference type="InterPro" id="IPR009057">
    <property type="entry name" value="Homeodomain-like_sf"/>
</dbReference>
<keyword evidence="2 4" id="KW-0238">DNA-binding</keyword>
<evidence type="ECO:0000256" key="3">
    <source>
        <dbReference type="ARBA" id="ARBA00023163"/>
    </source>
</evidence>
<reference evidence="7" key="1">
    <citation type="submission" date="2020-11" db="EMBL/GenBank/DDBJ databases">
        <title>Whole-genome analyses of Nonomuraea sp. K274.</title>
        <authorList>
            <person name="Veyisoglu A."/>
        </authorList>
    </citation>
    <scope>NUCLEOTIDE SEQUENCE</scope>
    <source>
        <strain evidence="7">K274</strain>
    </source>
</reference>
<gene>
    <name evidence="7" type="ORF">ITP53_04570</name>
</gene>
<dbReference type="RefSeq" id="WP_195894006.1">
    <property type="nucleotide sequence ID" value="NZ_JADOGI010000008.1"/>
</dbReference>
<name>A0A931A2H5_9ACTN</name>
<dbReference type="InterPro" id="IPR050109">
    <property type="entry name" value="HTH-type_TetR-like_transc_reg"/>
</dbReference>
<dbReference type="Gene3D" id="1.10.357.10">
    <property type="entry name" value="Tetracycline Repressor, domain 2"/>
    <property type="match status" value="1"/>
</dbReference>
<feature type="domain" description="HTH tetR-type" evidence="6">
    <location>
        <begin position="28"/>
        <end position="88"/>
    </location>
</feature>
<sequence length="232" mass="25566">MTGSPDKPTDAAWLWGDRRRPPRGPKPALSLDRIVSEAIDIADAEGLAALSMQRLATRLGSGTMSLYRHVSTKDDLISLMLDTAIGPPPPEQTDPERWRAGIERWARDTRDIFLRHPWALALVTTRRVLGPNETARLEAALATMSGSGLTPAEALETVLLVNGYVRGATQPAVDEQPQSFTEIYELVRDARERFPHLNAVLDHLGEHGAPAGDGFEFGLRRVLDGIETYLNR</sequence>
<evidence type="ECO:0000259" key="6">
    <source>
        <dbReference type="PROSITE" id="PS50977"/>
    </source>
</evidence>
<dbReference type="InterPro" id="IPR001647">
    <property type="entry name" value="HTH_TetR"/>
</dbReference>
<dbReference type="AlphaFoldDB" id="A0A931A2H5"/>
<dbReference type="SUPFAM" id="SSF46689">
    <property type="entry name" value="Homeodomain-like"/>
    <property type="match status" value="1"/>
</dbReference>
<keyword evidence="3" id="KW-0804">Transcription</keyword>
<dbReference type="GO" id="GO:0000976">
    <property type="term" value="F:transcription cis-regulatory region binding"/>
    <property type="evidence" value="ECO:0007669"/>
    <property type="project" value="TreeGrafter"/>
</dbReference>
<evidence type="ECO:0000256" key="4">
    <source>
        <dbReference type="PROSITE-ProRule" id="PRU00335"/>
    </source>
</evidence>
<evidence type="ECO:0000313" key="8">
    <source>
        <dbReference type="Proteomes" id="UP000605361"/>
    </source>
</evidence>
<dbReference type="InterPro" id="IPR036271">
    <property type="entry name" value="Tet_transcr_reg_TetR-rel_C_sf"/>
</dbReference>
<dbReference type="GO" id="GO:0003700">
    <property type="term" value="F:DNA-binding transcription factor activity"/>
    <property type="evidence" value="ECO:0007669"/>
    <property type="project" value="TreeGrafter"/>
</dbReference>
<dbReference type="InterPro" id="IPR004111">
    <property type="entry name" value="Repressor_TetR_C"/>
</dbReference>
<feature type="DNA-binding region" description="H-T-H motif" evidence="4">
    <location>
        <begin position="51"/>
        <end position="70"/>
    </location>
</feature>
<evidence type="ECO:0000313" key="7">
    <source>
        <dbReference type="EMBL" id="MBF8185022.1"/>
    </source>
</evidence>
<dbReference type="PANTHER" id="PTHR30055">
    <property type="entry name" value="HTH-TYPE TRANSCRIPTIONAL REGULATOR RUTR"/>
    <property type="match status" value="1"/>
</dbReference>
<dbReference type="PANTHER" id="PTHR30055:SF151">
    <property type="entry name" value="TRANSCRIPTIONAL REGULATORY PROTEIN"/>
    <property type="match status" value="1"/>
</dbReference>
<dbReference type="Proteomes" id="UP000605361">
    <property type="component" value="Unassembled WGS sequence"/>
</dbReference>